<dbReference type="KEGG" id="hmn:HM131_17475"/>
<name>A0A1W5ZZ72_9BACI</name>
<dbReference type="AlphaFoldDB" id="A0A1W5ZZ72"/>
<evidence type="ECO:0000313" key="3">
    <source>
        <dbReference type="Proteomes" id="UP000192527"/>
    </source>
</evidence>
<keyword evidence="1" id="KW-0175">Coiled coil</keyword>
<feature type="coiled-coil region" evidence="1">
    <location>
        <begin position="12"/>
        <end position="329"/>
    </location>
</feature>
<dbReference type="EMBL" id="CP020772">
    <property type="protein sequence ID" value="ARI78517.1"/>
    <property type="molecule type" value="Genomic_DNA"/>
</dbReference>
<dbReference type="RefSeq" id="WP_085030976.1">
    <property type="nucleotide sequence ID" value="NZ_CP020772.1"/>
</dbReference>
<protein>
    <submittedName>
        <fullName evidence="2">Uncharacterized protein</fullName>
    </submittedName>
</protein>
<evidence type="ECO:0000313" key="2">
    <source>
        <dbReference type="EMBL" id="ARI78517.1"/>
    </source>
</evidence>
<dbReference type="Proteomes" id="UP000192527">
    <property type="component" value="Chromosome"/>
</dbReference>
<proteinExistence type="predicted"/>
<evidence type="ECO:0000256" key="1">
    <source>
        <dbReference type="SAM" id="Coils"/>
    </source>
</evidence>
<dbReference type="STRING" id="402384.HM131_17475"/>
<reference evidence="2 3" key="1">
    <citation type="submission" date="2017-04" db="EMBL/GenBank/DDBJ databases">
        <title>The whole genome sequencing and assembly of Halobacillus mangrovi strain.</title>
        <authorList>
            <person name="Lee S.-J."/>
            <person name="Park M.-K."/>
            <person name="Kim J.-Y."/>
            <person name="Lee Y.-J."/>
            <person name="Yi H."/>
            <person name="Bahn Y.-S."/>
            <person name="Kim J.F."/>
            <person name="Lee D.-W."/>
        </authorList>
    </citation>
    <scope>NUCLEOTIDE SEQUENCE [LARGE SCALE GENOMIC DNA]</scope>
    <source>
        <strain evidence="2 3">KTB 131</strain>
    </source>
</reference>
<accession>A0A1W5ZZ72</accession>
<organism evidence="2 3">
    <name type="scientific">Halobacillus mangrovi</name>
    <dbReference type="NCBI Taxonomy" id="402384"/>
    <lineage>
        <taxon>Bacteria</taxon>
        <taxon>Bacillati</taxon>
        <taxon>Bacillota</taxon>
        <taxon>Bacilli</taxon>
        <taxon>Bacillales</taxon>
        <taxon>Bacillaceae</taxon>
        <taxon>Halobacillus</taxon>
    </lineage>
</organism>
<keyword evidence="3" id="KW-1185">Reference proteome</keyword>
<sequence length="331" mass="39959">MKRDPIQLQQRVIYYKAELDKYKKKVQDYQDNYHYSQLEQLKNENQQLLKEREDEEEKSRIENRDLTKRVEGLEQQVSVYEEQEARLKEELSALDKDYERLQLENNELSQIKERYEGELKVNQERLQELRNNLAFLQDSYMNVQRKFKAEQKLKQEAVETADEYLKALEIEREEAEKKQIANKREIEEYQGLLEAWEEKEKGLVESLESLKLEHYNLKQEKAREIKELYAQKENLEEQNHRMNVTIKALHNDIQSLQETNKNLENQLAEGDEEENKLLEQLDEKVKRLLGESLEYEEEMDSKIELIHSLEDKLKVLSEEIEEMEQAMQEEE</sequence>
<gene>
    <name evidence="2" type="ORF">HM131_17475</name>
</gene>
<dbReference type="OrthoDB" id="2456765at2"/>